<feature type="domain" description="E3 ubiquitin-protein ligase RNF220 middle" evidence="5">
    <location>
        <begin position="120"/>
        <end position="299"/>
    </location>
</feature>
<name>A0A2I0UEX5_LIMLA</name>
<dbReference type="InterPro" id="IPR016024">
    <property type="entry name" value="ARM-type_fold"/>
</dbReference>
<protein>
    <submittedName>
        <fullName evidence="6">Uncharacterized protein</fullName>
    </submittedName>
</protein>
<proteinExistence type="predicted"/>
<gene>
    <name evidence="6" type="ORF">llap_5111</name>
</gene>
<dbReference type="InterPro" id="IPR011989">
    <property type="entry name" value="ARM-like"/>
</dbReference>
<evidence type="ECO:0000313" key="7">
    <source>
        <dbReference type="Proteomes" id="UP000233556"/>
    </source>
</evidence>
<accession>A0A2I0UEX5</accession>
<dbReference type="InterPro" id="IPR041090">
    <property type="entry name" value="DUF5578"/>
</dbReference>
<evidence type="ECO:0000259" key="4">
    <source>
        <dbReference type="Pfam" id="PF13923"/>
    </source>
</evidence>
<dbReference type="EMBL" id="KZ505816">
    <property type="protein sequence ID" value="PKU44595.1"/>
    <property type="molecule type" value="Genomic_DNA"/>
</dbReference>
<dbReference type="Gene3D" id="3.30.40.10">
    <property type="entry name" value="Zinc/RING finger domain, C3HC4 (zinc finger)"/>
    <property type="match status" value="1"/>
</dbReference>
<dbReference type="InterPro" id="IPR031824">
    <property type="entry name" value="RNF220_mid"/>
</dbReference>
<keyword evidence="3" id="KW-0862">Zinc</keyword>
<keyword evidence="2" id="KW-0863">Zinc-finger</keyword>
<sequence length="911" mass="101183">MPRGAEVPSADLAFAPLKSMELLWIYTRGSGLGTWPEVSVLTHRQAFNWGGGCGGGEERAWIIKARVGNAATQLFLSTLSYRASRNPSLGDWFSKGQKVTLGDDPEPPNFSSGKKKATLFDSQAPICPICQVLLRPGELQEHMEQELEKLTQLNISKSSILKDAMAAGTPKSILLSASIKREGDSPTASPHSSDDIHHSDRYQTFLRVRANRQTRLNGAANDVCMGLGGPLKLVEGIIRDMASNLIISFDAVVEREGSCMTEDDSVDIENENGNRFEEYEWCGQKRIRATTLLEGGFRGRVESVRDPRYTEADVIPCTGEEPGEAKEREALRGAVLNGGTPSTRITPEFSKWASDEGYAGDMYHDLLEMPSTSNGESSKQETMQKTCKNSDIEKITEDSAVTTFEALKARVRELERQLSRGDRYKCLICMDSYTMPLTSIQCWHVHCEECWLRTLAEEIMTSGKEQEAIRKLMVFLQEWDSAHKVARSHILNNFIRSNDGKTEPELELEFSQGASLFLARLTAWLRMTYMYSTCLNKLLKSIGIFLSAASGRRYILEFLEIGGVLILLEILGLNHLKEEDKRESVKLLQLVANAGRKYKELICESYGVRSLANFLATSSSAEAQEDVQVLLESLGRGNPKYQKQVYKGLIAVLPCASPRAQQLALQTLVVMQDVVGEAPSILVEPVLNLLCSVHLEVQYEAIQLLRALMARQVRPALLKGLVALLTPPKEKTLTFNPTTLCPREPVLVDIQQAAAAKAIGVLAKESADVAEELIQLKVVHGLMVAVGNLDHAASQRHASISLEYFVHTFPFVEESVKAALGPTLFQHFMDSPETWYTKMDPVQAEELASNIADNPRDTSRMQSTEGKFYSAGSQNLLSDFYVNTISAKTLKKNLIQEMSLSLQYQPVFRDH</sequence>
<evidence type="ECO:0000259" key="5">
    <source>
        <dbReference type="Pfam" id="PF15926"/>
    </source>
</evidence>
<feature type="domain" description="RING-type" evidence="4">
    <location>
        <begin position="425"/>
        <end position="457"/>
    </location>
</feature>
<organism evidence="6 7">
    <name type="scientific">Limosa lapponica baueri</name>
    <dbReference type="NCBI Taxonomy" id="1758121"/>
    <lineage>
        <taxon>Eukaryota</taxon>
        <taxon>Metazoa</taxon>
        <taxon>Chordata</taxon>
        <taxon>Craniata</taxon>
        <taxon>Vertebrata</taxon>
        <taxon>Euteleostomi</taxon>
        <taxon>Archelosauria</taxon>
        <taxon>Archosauria</taxon>
        <taxon>Dinosauria</taxon>
        <taxon>Saurischia</taxon>
        <taxon>Theropoda</taxon>
        <taxon>Coelurosauria</taxon>
        <taxon>Aves</taxon>
        <taxon>Neognathae</taxon>
        <taxon>Neoaves</taxon>
        <taxon>Charadriiformes</taxon>
        <taxon>Scolopacidae</taxon>
        <taxon>Limosa</taxon>
    </lineage>
</organism>
<dbReference type="Proteomes" id="UP000233556">
    <property type="component" value="Unassembled WGS sequence"/>
</dbReference>
<keyword evidence="1" id="KW-0479">Metal-binding</keyword>
<dbReference type="InterPro" id="IPR013083">
    <property type="entry name" value="Znf_RING/FYVE/PHD"/>
</dbReference>
<dbReference type="PANTHER" id="PTHR34258">
    <property type="entry name" value="ARMADILLO-LIKE HELICAL DOMAIN CONTAINING PROTEIN 1"/>
    <property type="match status" value="1"/>
</dbReference>
<dbReference type="SUPFAM" id="SSF57850">
    <property type="entry name" value="RING/U-box"/>
    <property type="match status" value="1"/>
</dbReference>
<dbReference type="AlphaFoldDB" id="A0A2I0UEX5"/>
<dbReference type="Gene3D" id="1.25.10.10">
    <property type="entry name" value="Leucine-rich Repeat Variant"/>
    <property type="match status" value="1"/>
</dbReference>
<evidence type="ECO:0000256" key="3">
    <source>
        <dbReference type="ARBA" id="ARBA00022833"/>
    </source>
</evidence>
<dbReference type="Pfam" id="PF15926">
    <property type="entry name" value="RNF220"/>
    <property type="match status" value="1"/>
</dbReference>
<dbReference type="OrthoDB" id="278163at2759"/>
<dbReference type="Pfam" id="PF17741">
    <property type="entry name" value="DUF5578"/>
    <property type="match status" value="1"/>
</dbReference>
<evidence type="ECO:0000256" key="1">
    <source>
        <dbReference type="ARBA" id="ARBA00022723"/>
    </source>
</evidence>
<reference evidence="7" key="1">
    <citation type="submission" date="2017-11" db="EMBL/GenBank/DDBJ databases">
        <authorList>
            <person name="Lima N.C."/>
            <person name="Parody-Merino A.M."/>
            <person name="Battley P.F."/>
            <person name="Fidler A.E."/>
            <person name="Prosdocimi F."/>
        </authorList>
    </citation>
    <scope>NUCLEOTIDE SEQUENCE [LARGE SCALE GENOMIC DNA]</scope>
</reference>
<evidence type="ECO:0000256" key="2">
    <source>
        <dbReference type="ARBA" id="ARBA00022771"/>
    </source>
</evidence>
<dbReference type="SUPFAM" id="SSF48371">
    <property type="entry name" value="ARM repeat"/>
    <property type="match status" value="1"/>
</dbReference>
<dbReference type="InterPro" id="IPR001841">
    <property type="entry name" value="Znf_RING"/>
</dbReference>
<dbReference type="Pfam" id="PF13923">
    <property type="entry name" value="zf-C3HC4_2"/>
    <property type="match status" value="1"/>
</dbReference>
<dbReference type="PANTHER" id="PTHR34258:SF1">
    <property type="entry name" value="ARMADILLO-LIKE HELICAL DOMAIN CONTAINING PROTEIN 1"/>
    <property type="match status" value="1"/>
</dbReference>
<evidence type="ECO:0000313" key="6">
    <source>
        <dbReference type="EMBL" id="PKU44595.1"/>
    </source>
</evidence>
<reference evidence="7" key="2">
    <citation type="submission" date="2017-12" db="EMBL/GenBank/DDBJ databases">
        <title>Genome sequence of the Bar-tailed Godwit (Limosa lapponica baueri).</title>
        <authorList>
            <person name="Lima N.C.B."/>
            <person name="Parody-Merino A.M."/>
            <person name="Battley P.F."/>
            <person name="Fidler A.E."/>
            <person name="Prosdocimi F."/>
        </authorList>
    </citation>
    <scope>NUCLEOTIDE SEQUENCE [LARGE SCALE GENOMIC DNA]</scope>
</reference>
<keyword evidence="7" id="KW-1185">Reference proteome</keyword>